<keyword evidence="2" id="KW-1185">Reference proteome</keyword>
<name>A0ABV6BJX2_9FLAO</name>
<dbReference type="RefSeq" id="WP_379685493.1">
    <property type="nucleotide sequence ID" value="NZ_JBHLYW010000002.1"/>
</dbReference>
<protein>
    <submittedName>
        <fullName evidence="1">Uncharacterized protein</fullName>
    </submittedName>
</protein>
<evidence type="ECO:0000313" key="1">
    <source>
        <dbReference type="EMBL" id="MFC0075750.1"/>
    </source>
</evidence>
<dbReference type="EMBL" id="JBHLYW010000002">
    <property type="protein sequence ID" value="MFC0075750.1"/>
    <property type="molecule type" value="Genomic_DNA"/>
</dbReference>
<sequence>MKPYHKLNSGDKATISIYFDSLNGDYKLWILIYKKATFDTHTWEEIKEQGLYDKRYEFTLEQLKSMNYELIYDGN</sequence>
<proteinExistence type="predicted"/>
<gene>
    <name evidence="1" type="ORF">ACFFLS_01750</name>
</gene>
<comment type="caution">
    <text evidence="1">The sequence shown here is derived from an EMBL/GenBank/DDBJ whole genome shotgun (WGS) entry which is preliminary data.</text>
</comment>
<organism evidence="1 2">
    <name type="scientific">Flavobacterium procerum</name>
    <dbReference type="NCBI Taxonomy" id="1455569"/>
    <lineage>
        <taxon>Bacteria</taxon>
        <taxon>Pseudomonadati</taxon>
        <taxon>Bacteroidota</taxon>
        <taxon>Flavobacteriia</taxon>
        <taxon>Flavobacteriales</taxon>
        <taxon>Flavobacteriaceae</taxon>
        <taxon>Flavobacterium</taxon>
    </lineage>
</organism>
<reference evidence="1 2" key="1">
    <citation type="submission" date="2024-09" db="EMBL/GenBank/DDBJ databases">
        <authorList>
            <person name="Sun Q."/>
            <person name="Mori K."/>
        </authorList>
    </citation>
    <scope>NUCLEOTIDE SEQUENCE [LARGE SCALE GENOMIC DNA]</scope>
    <source>
        <strain evidence="1 2">CGMCC 1.12926</strain>
    </source>
</reference>
<evidence type="ECO:0000313" key="2">
    <source>
        <dbReference type="Proteomes" id="UP001589734"/>
    </source>
</evidence>
<dbReference type="Proteomes" id="UP001589734">
    <property type="component" value="Unassembled WGS sequence"/>
</dbReference>
<accession>A0ABV6BJX2</accession>